<organism evidence="5 6">
    <name type="scientific">Thalassovita gelatinovora</name>
    <name type="common">Thalassobius gelatinovorus</name>
    <dbReference type="NCBI Taxonomy" id="53501"/>
    <lineage>
        <taxon>Bacteria</taxon>
        <taxon>Pseudomonadati</taxon>
        <taxon>Pseudomonadota</taxon>
        <taxon>Alphaproteobacteria</taxon>
        <taxon>Rhodobacterales</taxon>
        <taxon>Roseobacteraceae</taxon>
        <taxon>Thalassovita</taxon>
    </lineage>
</organism>
<dbReference type="Gene3D" id="1.10.287.470">
    <property type="entry name" value="Helix hairpin bin"/>
    <property type="match status" value="1"/>
</dbReference>
<dbReference type="STRING" id="53501.SAMN04488043_101329"/>
<dbReference type="PANTHER" id="PTHR30469:SF15">
    <property type="entry name" value="HLYD FAMILY OF SECRETION PROTEINS"/>
    <property type="match status" value="1"/>
</dbReference>
<dbReference type="Pfam" id="PF25917">
    <property type="entry name" value="BSH_RND"/>
    <property type="match status" value="1"/>
</dbReference>
<dbReference type="Proteomes" id="UP000051587">
    <property type="component" value="Unassembled WGS sequence"/>
</dbReference>
<proteinExistence type="inferred from homology"/>
<evidence type="ECO:0000313" key="5">
    <source>
        <dbReference type="EMBL" id="CUH67304.1"/>
    </source>
</evidence>
<keyword evidence="6" id="KW-1185">Reference proteome</keyword>
<dbReference type="GO" id="GO:0015562">
    <property type="term" value="F:efflux transmembrane transporter activity"/>
    <property type="evidence" value="ECO:0007669"/>
    <property type="project" value="TreeGrafter"/>
</dbReference>
<evidence type="ECO:0000256" key="1">
    <source>
        <dbReference type="ARBA" id="ARBA00009477"/>
    </source>
</evidence>
<dbReference type="Gene3D" id="2.40.420.20">
    <property type="match status" value="1"/>
</dbReference>
<dbReference type="PANTHER" id="PTHR30469">
    <property type="entry name" value="MULTIDRUG RESISTANCE PROTEIN MDTA"/>
    <property type="match status" value="1"/>
</dbReference>
<dbReference type="SUPFAM" id="SSF111369">
    <property type="entry name" value="HlyD-like secretion proteins"/>
    <property type="match status" value="1"/>
</dbReference>
<reference evidence="5 6" key="1">
    <citation type="submission" date="2015-09" db="EMBL/GenBank/DDBJ databases">
        <authorList>
            <consortium name="Swine Surveillance"/>
        </authorList>
    </citation>
    <scope>NUCLEOTIDE SEQUENCE [LARGE SCALE GENOMIC DNA]</scope>
    <source>
        <strain evidence="5 6">CECT 4357</strain>
    </source>
</reference>
<evidence type="ECO:0000256" key="2">
    <source>
        <dbReference type="SAM" id="Coils"/>
    </source>
</evidence>
<feature type="signal peptide" evidence="3">
    <location>
        <begin position="1"/>
        <end position="18"/>
    </location>
</feature>
<evidence type="ECO:0000256" key="3">
    <source>
        <dbReference type="SAM" id="SignalP"/>
    </source>
</evidence>
<dbReference type="EMBL" id="CYSA01000026">
    <property type="protein sequence ID" value="CUH67304.1"/>
    <property type="molecule type" value="Genomic_DNA"/>
</dbReference>
<dbReference type="InterPro" id="IPR006143">
    <property type="entry name" value="RND_pump_MFP"/>
</dbReference>
<evidence type="ECO:0000313" key="6">
    <source>
        <dbReference type="Proteomes" id="UP000051587"/>
    </source>
</evidence>
<dbReference type="NCBIfam" id="TIGR01730">
    <property type="entry name" value="RND_mfp"/>
    <property type="match status" value="1"/>
</dbReference>
<dbReference type="InterPro" id="IPR058625">
    <property type="entry name" value="MdtA-like_BSH"/>
</dbReference>
<sequence length="323" mass="34425">MKFTFVSMLLLFLGSALSAETLEVKLEPVTEWKPVYGEIEARNLLPARTRISGTLVTLAVTEGDRVETGQVIATIEDDKLGVQIDAMSANLDSLKAQQANAEAELTRGKQLLERGTITEQRLDALQTAVDVLVGQITATEAQRQVIRRQVEEGDVLAPEAGIVLAVPVSQGSVLGMGEAVAQIGSGGVFLRLSIPERFAGAFQEGDEIAIEGGAGQGTGTIAKLYPQIQGGRVQADVEVTDLDDRYLGLRLPVRLPVGERQVILVPEHALSRSGGLDFVTVDTPEGQVGRVVIPGIGITRDGTVWREVLTGLEAGDRVVISNE</sequence>
<dbReference type="GO" id="GO:1990281">
    <property type="term" value="C:efflux pump complex"/>
    <property type="evidence" value="ECO:0007669"/>
    <property type="project" value="TreeGrafter"/>
</dbReference>
<dbReference type="AlphaFoldDB" id="A0A0P1FHA1"/>
<comment type="similarity">
    <text evidence="1">Belongs to the membrane fusion protein (MFP) (TC 8.A.1) family.</text>
</comment>
<accession>A0A0P1FHA1</accession>
<dbReference type="Gene3D" id="2.40.50.100">
    <property type="match status" value="1"/>
</dbReference>
<keyword evidence="3" id="KW-0732">Signal</keyword>
<gene>
    <name evidence="5" type="primary">mdtA_2</name>
    <name evidence="5" type="ORF">TG4357_02931</name>
</gene>
<protein>
    <submittedName>
        <fullName evidence="5">Multidrug transporter MdtA</fullName>
    </submittedName>
</protein>
<feature type="coiled-coil region" evidence="2">
    <location>
        <begin position="84"/>
        <end position="111"/>
    </location>
</feature>
<dbReference type="OrthoDB" id="7914255at2"/>
<feature type="domain" description="Multidrug resistance protein MdtA-like barrel-sandwich hybrid" evidence="4">
    <location>
        <begin position="48"/>
        <end position="179"/>
    </location>
</feature>
<feature type="chain" id="PRO_5006062586" evidence="3">
    <location>
        <begin position="19"/>
        <end position="323"/>
    </location>
</feature>
<name>A0A0P1FHA1_THAGE</name>
<dbReference type="RefSeq" id="WP_139193562.1">
    <property type="nucleotide sequence ID" value="NZ_CP051181.1"/>
</dbReference>
<keyword evidence="2" id="KW-0175">Coiled coil</keyword>
<evidence type="ECO:0000259" key="4">
    <source>
        <dbReference type="Pfam" id="PF25917"/>
    </source>
</evidence>